<evidence type="ECO:0000313" key="3">
    <source>
        <dbReference type="Proteomes" id="UP001143474"/>
    </source>
</evidence>
<name>A0A9W6ME90_9ACTN</name>
<gene>
    <name evidence="2" type="ORF">GCM10017600_40390</name>
</gene>
<dbReference type="AlphaFoldDB" id="A0A9W6ME90"/>
<accession>A0A9W6ME90</accession>
<reference evidence="2" key="2">
    <citation type="submission" date="2023-01" db="EMBL/GenBank/DDBJ databases">
        <authorList>
            <person name="Sun Q."/>
            <person name="Evtushenko L."/>
        </authorList>
    </citation>
    <scope>NUCLEOTIDE SEQUENCE</scope>
    <source>
        <strain evidence="2">VKM Ac-2007</strain>
    </source>
</reference>
<sequence>METEPFERGVTVVGDVDGQGLRAQAFGDRVGEHAFVFDDQYAQRPLPLNAPTRTERAFRPACRKSYNAGVTSFGDAQVSDHSLYSTTGEGDRPRRNRRSTDAPSGVARPTRRTGDVRSARRTGVARPARRTGDA</sequence>
<organism evidence="2 3">
    <name type="scientific">Streptosporangium carneum</name>
    <dbReference type="NCBI Taxonomy" id="47481"/>
    <lineage>
        <taxon>Bacteria</taxon>
        <taxon>Bacillati</taxon>
        <taxon>Actinomycetota</taxon>
        <taxon>Actinomycetes</taxon>
        <taxon>Streptosporangiales</taxon>
        <taxon>Streptosporangiaceae</taxon>
        <taxon>Streptosporangium</taxon>
    </lineage>
</organism>
<protein>
    <submittedName>
        <fullName evidence="2">Uncharacterized protein</fullName>
    </submittedName>
</protein>
<comment type="caution">
    <text evidence="2">The sequence shown here is derived from an EMBL/GenBank/DDBJ whole genome shotgun (WGS) entry which is preliminary data.</text>
</comment>
<feature type="region of interest" description="Disordered" evidence="1">
    <location>
        <begin position="70"/>
        <end position="134"/>
    </location>
</feature>
<evidence type="ECO:0000256" key="1">
    <source>
        <dbReference type="SAM" id="MobiDB-lite"/>
    </source>
</evidence>
<dbReference type="Proteomes" id="UP001143474">
    <property type="component" value="Unassembled WGS sequence"/>
</dbReference>
<reference evidence="2" key="1">
    <citation type="journal article" date="2014" name="Int. J. Syst. Evol. Microbiol.">
        <title>Complete genome sequence of Corynebacterium casei LMG S-19264T (=DSM 44701T), isolated from a smear-ripened cheese.</title>
        <authorList>
            <consortium name="US DOE Joint Genome Institute (JGI-PGF)"/>
            <person name="Walter F."/>
            <person name="Albersmeier A."/>
            <person name="Kalinowski J."/>
            <person name="Ruckert C."/>
        </authorList>
    </citation>
    <scope>NUCLEOTIDE SEQUENCE</scope>
    <source>
        <strain evidence="2">VKM Ac-2007</strain>
    </source>
</reference>
<evidence type="ECO:0000313" key="2">
    <source>
        <dbReference type="EMBL" id="GLK10633.1"/>
    </source>
</evidence>
<proteinExistence type="predicted"/>
<feature type="compositionally biased region" description="Polar residues" evidence="1">
    <location>
        <begin position="79"/>
        <end position="88"/>
    </location>
</feature>
<keyword evidence="3" id="KW-1185">Reference proteome</keyword>
<dbReference type="EMBL" id="BSEV01000008">
    <property type="protein sequence ID" value="GLK10633.1"/>
    <property type="molecule type" value="Genomic_DNA"/>
</dbReference>